<dbReference type="KEGG" id="adi:B5T_00623"/>
<keyword evidence="3" id="KW-0597">Phosphoprotein</keyword>
<sequence length="371" mass="41176">MGRIMKTEKVMHKRLLDHLRTAVMLLDDELRVCYLNPAAEIMLSTSASRIIGQVLPDYFRDDGNAHGALKQCIEDGNPFTRREAKLEVAPGVQVTVDYSITPLQEPGYPMALLVEMQGLDRMLKISREEALVHAHQATRALVRGVAHEIKNPLGGIRGAAQLLERALPSADLAEYTRVIIDEADRLRSVADRMLGPRKPPAFADVNVHECLEHVRQLLLAEYPQGVRILRDYDVSLPDIPADRDQLIQVLLNLMRNAIQALLESGTEDAQVLLRTRVLRQFTIGSTRHRLVLRVDIEDNGPGIPEELRETLFYPMVSGRANGSGLGLSIAQSIISQHQGLIECDSEPGRTLFSLLLPMELPEANSATSDSA</sequence>
<reference evidence="16 17" key="1">
    <citation type="journal article" date="2012" name="J. Bacteriol.">
        <title>Complete genome sequence of Alcanivorax dieselolei type strain B5.</title>
        <authorList>
            <person name="Lai Q."/>
            <person name="Li W."/>
            <person name="Shao Z."/>
        </authorList>
    </citation>
    <scope>NUCLEOTIDE SEQUENCE [LARGE SCALE GENOMIC DNA]</scope>
    <source>
        <strain evidence="17">DSM 16502 / CGMCC 1.3690 / B-5</strain>
    </source>
</reference>
<dbReference type="PANTHER" id="PTHR43065:SF16">
    <property type="entry name" value="SENSORY HISTIDINE KINASE_PHOSPHATASE NTRB"/>
    <property type="match status" value="1"/>
</dbReference>
<dbReference type="PANTHER" id="PTHR43065">
    <property type="entry name" value="SENSOR HISTIDINE KINASE"/>
    <property type="match status" value="1"/>
</dbReference>
<dbReference type="Proteomes" id="UP000006286">
    <property type="component" value="Chromosome"/>
</dbReference>
<dbReference type="CDD" id="cd00130">
    <property type="entry name" value="PAS"/>
    <property type="match status" value="1"/>
</dbReference>
<dbReference type="STRING" id="930169.B5T_00623"/>
<dbReference type="GO" id="GO:0005524">
    <property type="term" value="F:ATP binding"/>
    <property type="evidence" value="ECO:0007669"/>
    <property type="project" value="UniProtKB-KW"/>
</dbReference>
<evidence type="ECO:0000256" key="5">
    <source>
        <dbReference type="ARBA" id="ARBA00022741"/>
    </source>
</evidence>
<dbReference type="Pfam" id="PF00989">
    <property type="entry name" value="PAS"/>
    <property type="match status" value="1"/>
</dbReference>
<dbReference type="EMBL" id="CP003466">
    <property type="protein sequence ID" value="AFT68908.1"/>
    <property type="molecule type" value="Genomic_DNA"/>
</dbReference>
<dbReference type="GO" id="GO:0006355">
    <property type="term" value="P:regulation of DNA-templated transcription"/>
    <property type="evidence" value="ECO:0007669"/>
    <property type="project" value="InterPro"/>
</dbReference>
<evidence type="ECO:0000313" key="16">
    <source>
        <dbReference type="EMBL" id="AFT68908.1"/>
    </source>
</evidence>
<dbReference type="PRINTS" id="PR00344">
    <property type="entry name" value="BCTRLSENSOR"/>
</dbReference>
<proteinExistence type="predicted"/>
<evidence type="ECO:0000256" key="13">
    <source>
        <dbReference type="ARBA" id="ARBA00042313"/>
    </source>
</evidence>
<dbReference type="InterPro" id="IPR000014">
    <property type="entry name" value="PAS"/>
</dbReference>
<keyword evidence="17" id="KW-1185">Reference proteome</keyword>
<dbReference type="InterPro" id="IPR005467">
    <property type="entry name" value="His_kinase_dom"/>
</dbReference>
<dbReference type="InterPro" id="IPR003661">
    <property type="entry name" value="HisK_dim/P_dom"/>
</dbReference>
<dbReference type="SMART" id="SM00388">
    <property type="entry name" value="HisKA"/>
    <property type="match status" value="1"/>
</dbReference>
<keyword evidence="6 16" id="KW-0418">Kinase</keyword>
<dbReference type="PROSITE" id="PS50109">
    <property type="entry name" value="HIS_KIN"/>
    <property type="match status" value="1"/>
</dbReference>
<dbReference type="eggNOG" id="COG3852">
    <property type="taxonomic scope" value="Bacteria"/>
</dbReference>
<dbReference type="InterPro" id="IPR036890">
    <property type="entry name" value="HATPase_C_sf"/>
</dbReference>
<dbReference type="SUPFAM" id="SSF55785">
    <property type="entry name" value="PYP-like sensor domain (PAS domain)"/>
    <property type="match status" value="1"/>
</dbReference>
<feature type="domain" description="Histidine kinase" evidence="15">
    <location>
        <begin position="144"/>
        <end position="360"/>
    </location>
</feature>
<dbReference type="SUPFAM" id="SSF55874">
    <property type="entry name" value="ATPase domain of HSP90 chaperone/DNA topoisomerase II/histidine kinase"/>
    <property type="match status" value="1"/>
</dbReference>
<keyword evidence="7" id="KW-0378">Hydrolase</keyword>
<evidence type="ECO:0000256" key="1">
    <source>
        <dbReference type="ARBA" id="ARBA00000085"/>
    </source>
</evidence>
<dbReference type="GO" id="GO:0016787">
    <property type="term" value="F:hydrolase activity"/>
    <property type="evidence" value="ECO:0007669"/>
    <property type="project" value="UniProtKB-KW"/>
</dbReference>
<protein>
    <recommendedName>
        <fullName evidence="12">Sensory histidine kinase/phosphatase NtrB</fullName>
        <ecNumber evidence="2">2.7.13.3</ecNumber>
    </recommendedName>
    <alternativeName>
        <fullName evidence="13">Nitrogen regulation protein NR(II)</fullName>
    </alternativeName>
    <alternativeName>
        <fullName evidence="14">Nitrogen regulator II</fullName>
    </alternativeName>
</protein>
<keyword evidence="10" id="KW-0535">Nitrogen fixation</keyword>
<dbReference type="SUPFAM" id="SSF47384">
    <property type="entry name" value="Homodimeric domain of signal transducing histidine kinase"/>
    <property type="match status" value="1"/>
</dbReference>
<dbReference type="Gene3D" id="1.10.287.130">
    <property type="match status" value="1"/>
</dbReference>
<dbReference type="NCBIfam" id="NF008293">
    <property type="entry name" value="PRK11073.1"/>
    <property type="match status" value="1"/>
</dbReference>
<comment type="function">
    <text evidence="11">Member of the two-component regulatory system NtrB/NtrC, which controls expression of the nitrogen-regulated (ntr) genes in response to nitrogen limitation. Under conditions of nitrogen limitation, NtrB autophosphorylates and transfers the phosphoryl group to NtrC. In the presence of nitrogen, acts as a phosphatase that dephosphorylates and inactivates NtrC.</text>
</comment>
<dbReference type="Pfam" id="PF00512">
    <property type="entry name" value="HisKA"/>
    <property type="match status" value="1"/>
</dbReference>
<dbReference type="CDD" id="cd00082">
    <property type="entry name" value="HisKA"/>
    <property type="match status" value="1"/>
</dbReference>
<keyword evidence="4" id="KW-0808">Transferase</keyword>
<dbReference type="EC" id="2.7.13.3" evidence="2"/>
<evidence type="ECO:0000259" key="15">
    <source>
        <dbReference type="PROSITE" id="PS50109"/>
    </source>
</evidence>
<dbReference type="CDD" id="cd16918">
    <property type="entry name" value="HATPase_Glnl-NtrB-like"/>
    <property type="match status" value="1"/>
</dbReference>
<dbReference type="InterPro" id="IPR004358">
    <property type="entry name" value="Sig_transdc_His_kin-like_C"/>
</dbReference>
<dbReference type="AlphaFoldDB" id="K0C8G7"/>
<evidence type="ECO:0000256" key="14">
    <source>
        <dbReference type="ARBA" id="ARBA00043094"/>
    </source>
</evidence>
<accession>K0C8G7</accession>
<evidence type="ECO:0000256" key="10">
    <source>
        <dbReference type="ARBA" id="ARBA00023231"/>
    </source>
</evidence>
<evidence type="ECO:0000256" key="12">
    <source>
        <dbReference type="ARBA" id="ARBA00039567"/>
    </source>
</evidence>
<comment type="catalytic activity">
    <reaction evidence="1">
        <text>ATP + protein L-histidine = ADP + protein N-phospho-L-histidine.</text>
        <dbReference type="EC" id="2.7.13.3"/>
    </reaction>
</comment>
<evidence type="ECO:0000313" key="17">
    <source>
        <dbReference type="Proteomes" id="UP000006286"/>
    </source>
</evidence>
<dbReference type="HOGENOM" id="CLU_000445_114_39_6"/>
<evidence type="ECO:0000256" key="4">
    <source>
        <dbReference type="ARBA" id="ARBA00022679"/>
    </source>
</evidence>
<evidence type="ECO:0000256" key="11">
    <source>
        <dbReference type="ARBA" id="ARBA00037696"/>
    </source>
</evidence>
<dbReference type="SMART" id="SM00387">
    <property type="entry name" value="HATPase_c"/>
    <property type="match status" value="1"/>
</dbReference>
<evidence type="ECO:0000256" key="3">
    <source>
        <dbReference type="ARBA" id="ARBA00022553"/>
    </source>
</evidence>
<dbReference type="Gene3D" id="3.30.450.20">
    <property type="entry name" value="PAS domain"/>
    <property type="match status" value="1"/>
</dbReference>
<keyword evidence="8" id="KW-0067">ATP-binding</keyword>
<dbReference type="InterPro" id="IPR035965">
    <property type="entry name" value="PAS-like_dom_sf"/>
</dbReference>
<gene>
    <name evidence="16" type="primary">ntrB</name>
    <name evidence="16" type="ordered locus">B5T_00623</name>
</gene>
<evidence type="ECO:0000256" key="8">
    <source>
        <dbReference type="ARBA" id="ARBA00022840"/>
    </source>
</evidence>
<keyword evidence="9" id="KW-0902">Two-component regulatory system</keyword>
<dbReference type="PATRIC" id="fig|930169.3.peg.607"/>
<evidence type="ECO:0000256" key="7">
    <source>
        <dbReference type="ARBA" id="ARBA00022801"/>
    </source>
</evidence>
<dbReference type="InterPro" id="IPR036097">
    <property type="entry name" value="HisK_dim/P_sf"/>
</dbReference>
<name>K0C8G7_ALCDB</name>
<organism evidence="16 17">
    <name type="scientific">Alcanivorax dieselolei (strain DSM 16502 / CGMCC 1.3690 / MCCC 1A00001 / B-5)</name>
    <name type="common">Alloalcanivorax dieselolei</name>
    <dbReference type="NCBI Taxonomy" id="930169"/>
    <lineage>
        <taxon>Bacteria</taxon>
        <taxon>Pseudomonadati</taxon>
        <taxon>Pseudomonadota</taxon>
        <taxon>Gammaproteobacteria</taxon>
        <taxon>Oceanospirillales</taxon>
        <taxon>Alcanivoracaceae</taxon>
        <taxon>Alloalcanivorax</taxon>
    </lineage>
</organism>
<dbReference type="Gene3D" id="3.30.565.10">
    <property type="entry name" value="Histidine kinase-like ATPase, C-terminal domain"/>
    <property type="match status" value="1"/>
</dbReference>
<evidence type="ECO:0000256" key="6">
    <source>
        <dbReference type="ARBA" id="ARBA00022777"/>
    </source>
</evidence>
<evidence type="ECO:0000256" key="9">
    <source>
        <dbReference type="ARBA" id="ARBA00023012"/>
    </source>
</evidence>
<dbReference type="Pfam" id="PF02518">
    <property type="entry name" value="HATPase_c"/>
    <property type="match status" value="1"/>
</dbReference>
<evidence type="ECO:0000256" key="2">
    <source>
        <dbReference type="ARBA" id="ARBA00012438"/>
    </source>
</evidence>
<keyword evidence="5" id="KW-0547">Nucleotide-binding</keyword>
<dbReference type="GO" id="GO:0000155">
    <property type="term" value="F:phosphorelay sensor kinase activity"/>
    <property type="evidence" value="ECO:0007669"/>
    <property type="project" value="InterPro"/>
</dbReference>
<dbReference type="InterPro" id="IPR003594">
    <property type="entry name" value="HATPase_dom"/>
</dbReference>
<dbReference type="InterPro" id="IPR013767">
    <property type="entry name" value="PAS_fold"/>
</dbReference>